<dbReference type="AlphaFoldDB" id="A0A9P7VB35"/>
<dbReference type="PROSITE" id="PS00463">
    <property type="entry name" value="ZN2_CY6_FUNGAL_1"/>
    <property type="match status" value="1"/>
</dbReference>
<name>A0A9P7VB35_9ASCO</name>
<dbReference type="EMBL" id="JAHMUF010000008">
    <property type="protein sequence ID" value="KAG7194301.1"/>
    <property type="molecule type" value="Genomic_DNA"/>
</dbReference>
<dbReference type="CDD" id="cd00067">
    <property type="entry name" value="GAL4"/>
    <property type="match status" value="1"/>
</dbReference>
<feature type="compositionally biased region" description="Low complexity" evidence="1">
    <location>
        <begin position="303"/>
        <end position="312"/>
    </location>
</feature>
<dbReference type="SMART" id="SM00066">
    <property type="entry name" value="GAL4"/>
    <property type="match status" value="1"/>
</dbReference>
<dbReference type="GO" id="GO:0000981">
    <property type="term" value="F:DNA-binding transcription factor activity, RNA polymerase II-specific"/>
    <property type="evidence" value="ECO:0007669"/>
    <property type="project" value="InterPro"/>
</dbReference>
<dbReference type="SUPFAM" id="SSF57701">
    <property type="entry name" value="Zn2/Cys6 DNA-binding domain"/>
    <property type="match status" value="1"/>
</dbReference>
<keyword evidence="4" id="KW-1185">Reference proteome</keyword>
<sequence length="552" mass="58482">MYLASIKKKKNSRRKHRNSHLGCGTCKKRRIKCDEGLPLCSNCKRGKLQCAYLKLDESQRSALLIAQRNHSEQLEKQKQMELESSSSTKELSDTSSPPVETSSASSSSLPQPKFKLEDGGTALGNRFPPFPKHSASSHVVPKPPPSVIPSQFGTSSAVGGPPPPSLLPVVPMPLQVSVPSSDNSRRPSFQSPSSFIKKEPGNGSVSILPSKQALFNPAIGTLSTSVSTLMRSSHPPNVPLVFSEGKDNSSSPTSIPQLYPYEPKFYGYIPIGIYQQNGETRVSLPQSVQLSPQHHIPLLPSGSSSSAATTTDTSATTATAAATTAATTATTAATTATTATTAAATTTNTGQVEIPSVSSTNTSTATPTVPSSVINSPRQQIPSTQYLLLPNLALPRYTNGYPSTPTTGHTACGPASLPSMTQQLGSGIYGVPDNFGIPSGTPVNQSLLPRLITSKDPKSAPSPFSLAQPSMIVAYAPTPIYFPQPRSIPTGSTSGTPRPPMTYTSPFVSEDPFENTVLPPLQKKYEHASYPSYQLPPVRSKDEVALVIQTSK</sequence>
<feature type="compositionally biased region" description="Low complexity" evidence="1">
    <location>
        <begin position="82"/>
        <end position="112"/>
    </location>
</feature>
<dbReference type="InterPro" id="IPR052400">
    <property type="entry name" value="Zn2-C6_fungal_TF"/>
</dbReference>
<feature type="region of interest" description="Disordered" evidence="1">
    <location>
        <begin position="284"/>
        <end position="312"/>
    </location>
</feature>
<dbReference type="PANTHER" id="PTHR47657">
    <property type="entry name" value="STEROL REGULATORY ELEMENT-BINDING PROTEIN ECM22"/>
    <property type="match status" value="1"/>
</dbReference>
<gene>
    <name evidence="3" type="ORF">KQ657_005031</name>
</gene>
<reference evidence="3" key="1">
    <citation type="submission" date="2021-03" db="EMBL/GenBank/DDBJ databases">
        <authorList>
            <person name="Palmer J.M."/>
        </authorList>
    </citation>
    <scope>NUCLEOTIDE SEQUENCE</scope>
    <source>
        <strain evidence="3">ARV_011</strain>
    </source>
</reference>
<accession>A0A9P7VB35</accession>
<dbReference type="Proteomes" id="UP000790833">
    <property type="component" value="Unassembled WGS sequence"/>
</dbReference>
<feature type="compositionally biased region" description="Low complexity" evidence="1">
    <location>
        <begin position="355"/>
        <end position="373"/>
    </location>
</feature>
<feature type="compositionally biased region" description="Low complexity" evidence="1">
    <location>
        <begin position="167"/>
        <end position="195"/>
    </location>
</feature>
<evidence type="ECO:0000259" key="2">
    <source>
        <dbReference type="PROSITE" id="PS50048"/>
    </source>
</evidence>
<dbReference type="PANTHER" id="PTHR47657:SF7">
    <property type="entry name" value="STEROL REGULATORY ELEMENT-BINDING PROTEIN ECM22"/>
    <property type="match status" value="1"/>
</dbReference>
<feature type="region of interest" description="Disordered" evidence="1">
    <location>
        <begin position="351"/>
        <end position="377"/>
    </location>
</feature>
<dbReference type="GO" id="GO:0008270">
    <property type="term" value="F:zinc ion binding"/>
    <property type="evidence" value="ECO:0007669"/>
    <property type="project" value="InterPro"/>
</dbReference>
<feature type="compositionally biased region" description="Basic and acidic residues" evidence="1">
    <location>
        <begin position="71"/>
        <end position="81"/>
    </location>
</feature>
<feature type="domain" description="Zn(2)-C6 fungal-type" evidence="2">
    <location>
        <begin position="22"/>
        <end position="52"/>
    </location>
</feature>
<organism evidence="3 4">
    <name type="scientific">Scheffersomyces spartinae</name>
    <dbReference type="NCBI Taxonomy" id="45513"/>
    <lineage>
        <taxon>Eukaryota</taxon>
        <taxon>Fungi</taxon>
        <taxon>Dikarya</taxon>
        <taxon>Ascomycota</taxon>
        <taxon>Saccharomycotina</taxon>
        <taxon>Pichiomycetes</taxon>
        <taxon>Debaryomycetaceae</taxon>
        <taxon>Scheffersomyces</taxon>
    </lineage>
</organism>
<evidence type="ECO:0000313" key="3">
    <source>
        <dbReference type="EMBL" id="KAG7194301.1"/>
    </source>
</evidence>
<feature type="compositionally biased region" description="Low complexity" evidence="1">
    <location>
        <begin position="485"/>
        <end position="496"/>
    </location>
</feature>
<dbReference type="InterPro" id="IPR001138">
    <property type="entry name" value="Zn2Cys6_DnaBD"/>
</dbReference>
<dbReference type="RefSeq" id="XP_043049848.1">
    <property type="nucleotide sequence ID" value="XM_043195675.1"/>
</dbReference>
<proteinExistence type="predicted"/>
<protein>
    <recommendedName>
        <fullName evidence="2">Zn(2)-C6 fungal-type domain-containing protein</fullName>
    </recommendedName>
</protein>
<dbReference type="PROSITE" id="PS50048">
    <property type="entry name" value="ZN2_CY6_FUNGAL_2"/>
    <property type="match status" value="1"/>
</dbReference>
<dbReference type="GeneID" id="66118405"/>
<evidence type="ECO:0000256" key="1">
    <source>
        <dbReference type="SAM" id="MobiDB-lite"/>
    </source>
</evidence>
<dbReference type="OrthoDB" id="1924260at2759"/>
<comment type="caution">
    <text evidence="3">The sequence shown here is derived from an EMBL/GenBank/DDBJ whole genome shotgun (WGS) entry which is preliminary data.</text>
</comment>
<evidence type="ECO:0000313" key="4">
    <source>
        <dbReference type="Proteomes" id="UP000790833"/>
    </source>
</evidence>
<feature type="compositionally biased region" description="Basic residues" evidence="1">
    <location>
        <begin position="1"/>
        <end position="19"/>
    </location>
</feature>
<dbReference type="Gene3D" id="4.10.240.10">
    <property type="entry name" value="Zn(2)-C6 fungal-type DNA-binding domain"/>
    <property type="match status" value="1"/>
</dbReference>
<feature type="region of interest" description="Disordered" evidence="1">
    <location>
        <begin position="1"/>
        <end position="21"/>
    </location>
</feature>
<feature type="region of interest" description="Disordered" evidence="1">
    <location>
        <begin position="71"/>
        <end position="202"/>
    </location>
</feature>
<dbReference type="InterPro" id="IPR036864">
    <property type="entry name" value="Zn2-C6_fun-type_DNA-bd_sf"/>
</dbReference>
<dbReference type="Pfam" id="PF00172">
    <property type="entry name" value="Zn_clus"/>
    <property type="match status" value="1"/>
</dbReference>
<feature type="region of interest" description="Disordered" evidence="1">
    <location>
        <begin position="485"/>
        <end position="515"/>
    </location>
</feature>